<evidence type="ECO:0000313" key="2">
    <source>
        <dbReference type="Proteomes" id="UP000011185"/>
    </source>
</evidence>
<evidence type="ECO:0000313" key="1">
    <source>
        <dbReference type="EMBL" id="ELQ74035.1"/>
    </source>
</evidence>
<accession>L7JRV7</accession>
<name>L7JRV7_TRAHO</name>
<keyword evidence="2" id="KW-1185">Reference proteome</keyword>
<reference evidence="1 2" key="1">
    <citation type="journal article" date="2012" name="PLoS Pathog.">
        <title>The genome of the obligate intracellular parasite Trachipleistophora hominis: new insights into microsporidian genome dynamics and reductive evolution.</title>
        <authorList>
            <person name="Heinz E."/>
            <person name="Williams T.A."/>
            <person name="Nakjang S."/>
            <person name="Noel C.J."/>
            <person name="Swan D.C."/>
            <person name="Goldberg A.V."/>
            <person name="Harris S.R."/>
            <person name="Weinmaier T."/>
            <person name="Markert S."/>
            <person name="Becher D."/>
            <person name="Bernhardt J."/>
            <person name="Dagan T."/>
            <person name="Hacker C."/>
            <person name="Lucocq J.M."/>
            <person name="Schweder T."/>
            <person name="Rattei T."/>
            <person name="Hall N."/>
            <person name="Hirt R.P."/>
            <person name="Embley T.M."/>
        </authorList>
    </citation>
    <scope>NUCLEOTIDE SEQUENCE [LARGE SCALE GENOMIC DNA]</scope>
</reference>
<gene>
    <name evidence="1" type="ORF">THOM_3063</name>
</gene>
<proteinExistence type="predicted"/>
<dbReference type="AlphaFoldDB" id="L7JRV7"/>
<sequence length="114" mass="13865">VNLKSLRLNGKLFCTNNVFAFLPENLQTLKVAWFHLKDAQKVEISTKRITLQRFVLCVRVDNRHVFFDRDPFKRQHHFLFDYFRRFINFEDLKELIIEVDGEEIDLDTETYRIK</sequence>
<dbReference type="Proteomes" id="UP000011185">
    <property type="component" value="Unassembled WGS sequence"/>
</dbReference>
<feature type="non-terminal residue" evidence="1">
    <location>
        <position position="1"/>
    </location>
</feature>
<dbReference type="HOGENOM" id="CLU_2127100_0_0_1"/>
<protein>
    <submittedName>
        <fullName evidence="1">Putative LRR containing protein</fullName>
    </submittedName>
</protein>
<dbReference type="EMBL" id="JH994083">
    <property type="protein sequence ID" value="ELQ74035.1"/>
    <property type="molecule type" value="Genomic_DNA"/>
</dbReference>
<dbReference type="VEuPathDB" id="MicrosporidiaDB:THOM_3063"/>
<organism evidence="1 2">
    <name type="scientific">Trachipleistophora hominis</name>
    <name type="common">Microsporidian parasite</name>
    <dbReference type="NCBI Taxonomy" id="72359"/>
    <lineage>
        <taxon>Eukaryota</taxon>
        <taxon>Fungi</taxon>
        <taxon>Fungi incertae sedis</taxon>
        <taxon>Microsporidia</taxon>
        <taxon>Pleistophoridae</taxon>
        <taxon>Trachipleistophora</taxon>
    </lineage>
</organism>
<dbReference type="InParanoid" id="L7JRV7"/>